<gene>
    <name evidence="2" type="ORF">H7U32_10450</name>
</gene>
<protein>
    <submittedName>
        <fullName evidence="2">DNA polymerase III subunit alpha</fullName>
    </submittedName>
</protein>
<feature type="non-terminal residue" evidence="2">
    <location>
        <position position="1"/>
    </location>
</feature>
<proteinExistence type="predicted"/>
<name>A0A938X0U4_9BIFI</name>
<reference evidence="2" key="2">
    <citation type="journal article" date="2021" name="Sci. Rep.">
        <title>The distribution of antibiotic resistance genes in chicken gut microbiota commensals.</title>
        <authorList>
            <person name="Juricova H."/>
            <person name="Matiasovicova J."/>
            <person name="Kubasova T."/>
            <person name="Cejkova D."/>
            <person name="Rychlik I."/>
        </authorList>
    </citation>
    <scope>NUCLEOTIDE SEQUENCE</scope>
    <source>
        <strain evidence="2">An836</strain>
    </source>
</reference>
<dbReference type="GO" id="GO:0006260">
    <property type="term" value="P:DNA replication"/>
    <property type="evidence" value="ECO:0007669"/>
    <property type="project" value="InterPro"/>
</dbReference>
<evidence type="ECO:0000313" key="3">
    <source>
        <dbReference type="Proteomes" id="UP000718821"/>
    </source>
</evidence>
<dbReference type="InterPro" id="IPR041931">
    <property type="entry name" value="DNA_pol3_alpha_thumb_dom"/>
</dbReference>
<accession>A0A938X0U4</accession>
<feature type="non-terminal residue" evidence="2">
    <location>
        <position position="144"/>
    </location>
</feature>
<feature type="domain" description="Bacterial DNA polymerase III alpha subunit NTPase" evidence="1">
    <location>
        <begin position="2"/>
        <end position="111"/>
    </location>
</feature>
<keyword evidence="3" id="KW-1185">Reference proteome</keyword>
<dbReference type="AlphaFoldDB" id="A0A938X0U4"/>
<dbReference type="InterPro" id="IPR011708">
    <property type="entry name" value="DNA_pol3_alpha_NTPase_dom"/>
</dbReference>
<evidence type="ECO:0000313" key="2">
    <source>
        <dbReference type="EMBL" id="MBM6700688.1"/>
    </source>
</evidence>
<organism evidence="2 3">
    <name type="scientific">Bifidobacterium pullorum subsp. saeculare</name>
    <dbReference type="NCBI Taxonomy" id="78257"/>
    <lineage>
        <taxon>Bacteria</taxon>
        <taxon>Bacillati</taxon>
        <taxon>Actinomycetota</taxon>
        <taxon>Actinomycetes</taxon>
        <taxon>Bifidobacteriales</taxon>
        <taxon>Bifidobacteriaceae</taxon>
        <taxon>Bifidobacterium</taxon>
    </lineage>
</organism>
<dbReference type="PANTHER" id="PTHR32294">
    <property type="entry name" value="DNA POLYMERASE III SUBUNIT ALPHA"/>
    <property type="match status" value="1"/>
</dbReference>
<dbReference type="PANTHER" id="PTHR32294:SF0">
    <property type="entry name" value="DNA POLYMERASE III SUBUNIT ALPHA"/>
    <property type="match status" value="1"/>
</dbReference>
<reference evidence="2" key="1">
    <citation type="submission" date="2020-08" db="EMBL/GenBank/DDBJ databases">
        <authorList>
            <person name="Cejkova D."/>
            <person name="Kubasova T."/>
            <person name="Jahodarova E."/>
            <person name="Rychlik I."/>
        </authorList>
    </citation>
    <scope>NUCLEOTIDE SEQUENCE</scope>
    <source>
        <strain evidence="2">An836</strain>
    </source>
</reference>
<dbReference type="GO" id="GO:0008408">
    <property type="term" value="F:3'-5' exonuclease activity"/>
    <property type="evidence" value="ECO:0007669"/>
    <property type="project" value="InterPro"/>
</dbReference>
<dbReference type="Proteomes" id="UP000718821">
    <property type="component" value="Unassembled WGS sequence"/>
</dbReference>
<dbReference type="EMBL" id="JACLYU010000273">
    <property type="protein sequence ID" value="MBM6700688.1"/>
    <property type="molecule type" value="Genomic_DNA"/>
</dbReference>
<dbReference type="Gene3D" id="1.10.10.1600">
    <property type="entry name" value="Bacterial DNA polymerase III alpha subunit, thumb domain"/>
    <property type="match status" value="1"/>
</dbReference>
<dbReference type="Pfam" id="PF07733">
    <property type="entry name" value="DNA_pol3_alpha"/>
    <property type="match status" value="1"/>
</dbReference>
<evidence type="ECO:0000259" key="1">
    <source>
        <dbReference type="Pfam" id="PF07733"/>
    </source>
</evidence>
<sequence>GQRLSKMISSDPSVKLKQVLTRVEGKEDLYNPDFAEAYQKDDDSRRIIDAALAIEGLTRGEGVHACAVLICRDPVNEHVPTKLDTKGGVEITQYEGHTVADMGLLKMDFLGLRTLTVISKAKANIKKNFDIDIDVDKIPFDDPK</sequence>
<comment type="caution">
    <text evidence="2">The sequence shown here is derived from an EMBL/GenBank/DDBJ whole genome shotgun (WGS) entry which is preliminary data.</text>
</comment>
<dbReference type="InterPro" id="IPR004805">
    <property type="entry name" value="DnaE2/DnaE/PolC"/>
</dbReference>